<proteinExistence type="predicted"/>
<dbReference type="EMBL" id="CZBP01000001">
    <property type="protein sequence ID" value="CUP59321.1"/>
    <property type="molecule type" value="Genomic_DNA"/>
</dbReference>
<feature type="region of interest" description="Disordered" evidence="1">
    <location>
        <begin position="1"/>
        <end position="39"/>
    </location>
</feature>
<evidence type="ECO:0000256" key="1">
    <source>
        <dbReference type="SAM" id="MobiDB-lite"/>
    </source>
</evidence>
<organism evidence="2 3">
    <name type="scientific">Blautia obeum</name>
    <dbReference type="NCBI Taxonomy" id="40520"/>
    <lineage>
        <taxon>Bacteria</taxon>
        <taxon>Bacillati</taxon>
        <taxon>Bacillota</taxon>
        <taxon>Clostridia</taxon>
        <taxon>Lachnospirales</taxon>
        <taxon>Lachnospiraceae</taxon>
        <taxon>Blautia</taxon>
    </lineage>
</organism>
<name>A0A174PIB8_9FIRM</name>
<reference evidence="2 3" key="1">
    <citation type="submission" date="2015-09" db="EMBL/GenBank/DDBJ databases">
        <authorList>
            <consortium name="Pathogen Informatics"/>
        </authorList>
    </citation>
    <scope>NUCLEOTIDE SEQUENCE [LARGE SCALE GENOMIC DNA]</scope>
    <source>
        <strain evidence="2 3">2789STDY5834957</strain>
    </source>
</reference>
<accession>A0A174PIB8</accession>
<feature type="compositionally biased region" description="Acidic residues" evidence="1">
    <location>
        <begin position="1"/>
        <end position="31"/>
    </location>
</feature>
<dbReference type="AlphaFoldDB" id="A0A174PIB8"/>
<sequence length="112" mass="13271">MSDFINEPEEMEPVEIEGTEETAGEVTDSTEETPTAETVSKFRELTSNRMKMIGQQLFQMKKIPEKRGIDYSREDVEKIFTYLRNEIDKCESEFIKKFDEKKADKFDFDFKF</sequence>
<dbReference type="RefSeq" id="WP_055059133.1">
    <property type="nucleotide sequence ID" value="NZ_CZBP01000001.1"/>
</dbReference>
<evidence type="ECO:0000313" key="3">
    <source>
        <dbReference type="Proteomes" id="UP000095762"/>
    </source>
</evidence>
<protein>
    <submittedName>
        <fullName evidence="2">Uncharacterized protein</fullName>
    </submittedName>
</protein>
<gene>
    <name evidence="2" type="ORF">ERS852569_00095</name>
</gene>
<dbReference type="Proteomes" id="UP000095762">
    <property type="component" value="Unassembled WGS sequence"/>
</dbReference>
<evidence type="ECO:0000313" key="2">
    <source>
        <dbReference type="EMBL" id="CUP59321.1"/>
    </source>
</evidence>